<keyword evidence="2 4" id="KW-0479">Metal-binding</keyword>
<sequence>MGAALYRPAAMDGDGPTISRPVPDNAAAVLPVHLALLILAAGPADVVPSSVRAGDPDRGYEVLRSKPLLPPDFDRETLLRLGLTWPGEMKAKAKAAGEEERIAMALARYGLVAPPADDPIGGEVLNYVETPNGWVMNCFACHGGKVAGRTIPGLPNSHYGLATLTEEVRTVKLMTGKSLSHQDVGQMKIPLGASHGTTNAVVFGIVLDAFREPDMSVNTGRDPGPLLHHDMDAPPWWHVKKKSRLYIDGFSPKNHRVLMQFMLLPTTGRETVLSWEDDFRDVLAYIESVEAPPYPYEVDAALATSGRSVFEKNCAECHGTYSTDSSAETYPEVTVPIEVVGTDRVRLDALSVSHRRHLGTTWMSRYGEDPVVEDPGGYVAPPLDGIWATAPYFHNGSVPTLAGVLSPEERPTRWRRTENGYDRDRVGLEFTAVNEVPELDARYVFDTRRADIGKTNGGHTFAADLSPSEKRALLEYLKTL</sequence>
<reference evidence="6 7" key="1">
    <citation type="journal article" date="2020" name="Syst. Appl. Microbiol.">
        <title>Alienimonas chondri sp. nov., a novel planctomycete isolated from the biofilm of the red alga Chondrus crispus.</title>
        <authorList>
            <person name="Vitorino I."/>
            <person name="Albuquerque L."/>
            <person name="Wiegand S."/>
            <person name="Kallscheuer N."/>
            <person name="da Costa M.S."/>
            <person name="Lobo-da-Cunha A."/>
            <person name="Jogler C."/>
            <person name="Lage O.M."/>
        </authorList>
    </citation>
    <scope>NUCLEOTIDE SEQUENCE [LARGE SCALE GENOMIC DNA]</scope>
    <source>
        <strain evidence="6 7">LzC2</strain>
    </source>
</reference>
<dbReference type="Gene3D" id="1.10.760.10">
    <property type="entry name" value="Cytochrome c-like domain"/>
    <property type="match status" value="1"/>
</dbReference>
<feature type="domain" description="Cytochrome c" evidence="5">
    <location>
        <begin position="116"/>
        <end position="290"/>
    </location>
</feature>
<dbReference type="InterPro" id="IPR009056">
    <property type="entry name" value="Cyt_c-like_dom"/>
</dbReference>
<comment type="caution">
    <text evidence="6">The sequence shown here is derived from an EMBL/GenBank/DDBJ whole genome shotgun (WGS) entry which is preliminary data.</text>
</comment>
<name>A0ABX1V9W0_9PLAN</name>
<keyword evidence="3 4" id="KW-0408">Iron</keyword>
<evidence type="ECO:0000256" key="4">
    <source>
        <dbReference type="PROSITE-ProRule" id="PRU00433"/>
    </source>
</evidence>
<dbReference type="Pfam" id="PF21419">
    <property type="entry name" value="RoxA-like_Cyt-c"/>
    <property type="match status" value="1"/>
</dbReference>
<organism evidence="6 7">
    <name type="scientific">Alienimonas chondri</name>
    <dbReference type="NCBI Taxonomy" id="2681879"/>
    <lineage>
        <taxon>Bacteria</taxon>
        <taxon>Pseudomonadati</taxon>
        <taxon>Planctomycetota</taxon>
        <taxon>Planctomycetia</taxon>
        <taxon>Planctomycetales</taxon>
        <taxon>Planctomycetaceae</taxon>
        <taxon>Alienimonas</taxon>
    </lineage>
</organism>
<dbReference type="InterPro" id="IPR036909">
    <property type="entry name" value="Cyt_c-like_dom_sf"/>
</dbReference>
<dbReference type="PROSITE" id="PS51007">
    <property type="entry name" value="CYTC"/>
    <property type="match status" value="2"/>
</dbReference>
<keyword evidence="7" id="KW-1185">Reference proteome</keyword>
<evidence type="ECO:0000259" key="5">
    <source>
        <dbReference type="PROSITE" id="PS51007"/>
    </source>
</evidence>
<dbReference type="SUPFAM" id="SSF46626">
    <property type="entry name" value="Cytochrome c"/>
    <property type="match status" value="1"/>
</dbReference>
<evidence type="ECO:0000313" key="7">
    <source>
        <dbReference type="Proteomes" id="UP000609651"/>
    </source>
</evidence>
<protein>
    <recommendedName>
        <fullName evidence="5">Cytochrome c domain-containing protein</fullName>
    </recommendedName>
</protein>
<gene>
    <name evidence="6" type="ORF">LzC2_09410</name>
</gene>
<proteinExistence type="predicted"/>
<dbReference type="InterPro" id="IPR051395">
    <property type="entry name" value="Cytochrome_c_Peroxidase/MauG"/>
</dbReference>
<evidence type="ECO:0000256" key="3">
    <source>
        <dbReference type="ARBA" id="ARBA00023004"/>
    </source>
</evidence>
<dbReference type="Proteomes" id="UP000609651">
    <property type="component" value="Unassembled WGS sequence"/>
</dbReference>
<dbReference type="PANTHER" id="PTHR30600:SF9">
    <property type="entry name" value="BLR7738 PROTEIN"/>
    <property type="match status" value="1"/>
</dbReference>
<evidence type="ECO:0000256" key="2">
    <source>
        <dbReference type="ARBA" id="ARBA00022723"/>
    </source>
</evidence>
<dbReference type="EMBL" id="WTPX01000019">
    <property type="protein sequence ID" value="NNJ24880.1"/>
    <property type="molecule type" value="Genomic_DNA"/>
</dbReference>
<evidence type="ECO:0000256" key="1">
    <source>
        <dbReference type="ARBA" id="ARBA00022617"/>
    </source>
</evidence>
<feature type="domain" description="Cytochrome c" evidence="5">
    <location>
        <begin position="301"/>
        <end position="480"/>
    </location>
</feature>
<accession>A0ABX1V9W0</accession>
<evidence type="ECO:0000313" key="6">
    <source>
        <dbReference type="EMBL" id="NNJ24880.1"/>
    </source>
</evidence>
<keyword evidence="1 4" id="KW-0349">Heme</keyword>
<dbReference type="PANTHER" id="PTHR30600">
    <property type="entry name" value="CYTOCHROME C PEROXIDASE-RELATED"/>
    <property type="match status" value="1"/>
</dbReference>